<comment type="caution">
    <text evidence="3">The sequence shown here is derived from an EMBL/GenBank/DDBJ whole genome shotgun (WGS) entry which is preliminary data.</text>
</comment>
<evidence type="ECO:0000256" key="2">
    <source>
        <dbReference type="SAM" id="Phobius"/>
    </source>
</evidence>
<keyword evidence="2" id="KW-0472">Membrane</keyword>
<dbReference type="Gene3D" id="2.60.120.260">
    <property type="entry name" value="Galactose-binding domain-like"/>
    <property type="match status" value="1"/>
</dbReference>
<dbReference type="EMBL" id="JACGCI010000044">
    <property type="protein sequence ID" value="KAF6752443.1"/>
    <property type="molecule type" value="Genomic_DNA"/>
</dbReference>
<evidence type="ECO:0000313" key="4">
    <source>
        <dbReference type="Proteomes" id="UP000521943"/>
    </source>
</evidence>
<keyword evidence="4" id="KW-1185">Reference proteome</keyword>
<reference evidence="3 4" key="1">
    <citation type="submission" date="2020-07" db="EMBL/GenBank/DDBJ databases">
        <title>Comparative genomics of pyrophilous fungi reveals a link between fire events and developmental genes.</title>
        <authorList>
            <consortium name="DOE Joint Genome Institute"/>
            <person name="Steindorff A.S."/>
            <person name="Carver A."/>
            <person name="Calhoun S."/>
            <person name="Stillman K."/>
            <person name="Liu H."/>
            <person name="Lipzen A."/>
            <person name="Pangilinan J."/>
            <person name="Labutti K."/>
            <person name="Bruns T.D."/>
            <person name="Grigoriev I.V."/>
        </authorList>
    </citation>
    <scope>NUCLEOTIDE SEQUENCE [LARGE SCALE GENOMIC DNA]</scope>
    <source>
        <strain evidence="3 4">CBS 144469</strain>
    </source>
</reference>
<feature type="compositionally biased region" description="Pro residues" evidence="1">
    <location>
        <begin position="244"/>
        <end position="255"/>
    </location>
</feature>
<accession>A0A8H6HSM4</accession>
<gene>
    <name evidence="3" type="ORF">DFP72DRAFT_904862</name>
</gene>
<evidence type="ECO:0000313" key="3">
    <source>
        <dbReference type="EMBL" id="KAF6752443.1"/>
    </source>
</evidence>
<sequence>MAITIIEDRDPIIVYKGSWTAGGNKFESNGTTMVTNEAGATTTIEFVGRNISVFGTVRVLSQGQASTVATFTLDDGTAFPATTFTAQHSANTTQYYIPMFRSPPLTENRSHKLVMTHHSAPGGQLTLDYMTVQGALTRYAPIENGMSSTAKLAIVGGVLGGVIFVLLGLIAALVLKQRKGAGKRSVFTSEGKGLEHTGFLGYRDQSPMNTGSQRGISMSDTHTRSLATSPALTTKTGLTSNGPPYRPPLPEMEES</sequence>
<protein>
    <submittedName>
        <fullName evidence="3">Uncharacterized protein</fullName>
    </submittedName>
</protein>
<name>A0A8H6HSM4_9AGAR</name>
<evidence type="ECO:0000256" key="1">
    <source>
        <dbReference type="SAM" id="MobiDB-lite"/>
    </source>
</evidence>
<feature type="region of interest" description="Disordered" evidence="1">
    <location>
        <begin position="198"/>
        <end position="255"/>
    </location>
</feature>
<dbReference type="OrthoDB" id="3265734at2759"/>
<dbReference type="AlphaFoldDB" id="A0A8H6HSM4"/>
<keyword evidence="2" id="KW-1133">Transmembrane helix</keyword>
<feature type="compositionally biased region" description="Polar residues" evidence="1">
    <location>
        <begin position="206"/>
        <end position="242"/>
    </location>
</feature>
<feature type="transmembrane region" description="Helical" evidence="2">
    <location>
        <begin position="152"/>
        <end position="175"/>
    </location>
</feature>
<organism evidence="3 4">
    <name type="scientific">Ephemerocybe angulata</name>
    <dbReference type="NCBI Taxonomy" id="980116"/>
    <lineage>
        <taxon>Eukaryota</taxon>
        <taxon>Fungi</taxon>
        <taxon>Dikarya</taxon>
        <taxon>Basidiomycota</taxon>
        <taxon>Agaricomycotina</taxon>
        <taxon>Agaricomycetes</taxon>
        <taxon>Agaricomycetidae</taxon>
        <taxon>Agaricales</taxon>
        <taxon>Agaricineae</taxon>
        <taxon>Psathyrellaceae</taxon>
        <taxon>Ephemerocybe</taxon>
    </lineage>
</organism>
<dbReference type="Proteomes" id="UP000521943">
    <property type="component" value="Unassembled WGS sequence"/>
</dbReference>
<proteinExistence type="predicted"/>
<keyword evidence="2" id="KW-0812">Transmembrane</keyword>